<feature type="transmembrane region" description="Helical" evidence="5">
    <location>
        <begin position="12"/>
        <end position="41"/>
    </location>
</feature>
<dbReference type="Proteomes" id="UP000676409">
    <property type="component" value="Chromosome"/>
</dbReference>
<gene>
    <name evidence="6" type="ORF">KCG34_05960</name>
</gene>
<evidence type="ECO:0000256" key="5">
    <source>
        <dbReference type="RuleBase" id="RU363041"/>
    </source>
</evidence>
<accession>A0A975G2N2</accession>
<evidence type="ECO:0000256" key="1">
    <source>
        <dbReference type="ARBA" id="ARBA00004141"/>
    </source>
</evidence>
<evidence type="ECO:0000313" key="7">
    <source>
        <dbReference type="Proteomes" id="UP000676409"/>
    </source>
</evidence>
<dbReference type="KEGG" id="caul:KCG34_05960"/>
<protein>
    <recommendedName>
        <fullName evidence="5">Probable membrane transporter protein</fullName>
    </recommendedName>
</protein>
<evidence type="ECO:0000256" key="3">
    <source>
        <dbReference type="ARBA" id="ARBA00022989"/>
    </source>
</evidence>
<dbReference type="EMBL" id="CP073078">
    <property type="protein sequence ID" value="QUD89423.1"/>
    <property type="molecule type" value="Genomic_DNA"/>
</dbReference>
<feature type="transmembrane region" description="Helical" evidence="5">
    <location>
        <begin position="148"/>
        <end position="181"/>
    </location>
</feature>
<comment type="subcellular location">
    <subcellularLocation>
        <location evidence="5">Cell membrane</location>
        <topology evidence="5">Multi-pass membrane protein</topology>
    </subcellularLocation>
    <subcellularLocation>
        <location evidence="1">Membrane</location>
        <topology evidence="1">Multi-pass membrane protein</topology>
    </subcellularLocation>
</comment>
<proteinExistence type="inferred from homology"/>
<dbReference type="RefSeq" id="WP_211939475.1">
    <property type="nucleotide sequence ID" value="NZ_CP073078.1"/>
</dbReference>
<keyword evidence="7" id="KW-1185">Reference proteome</keyword>
<comment type="similarity">
    <text evidence="5">Belongs to the 4-toluene sulfonate uptake permease (TSUP) (TC 2.A.102) family.</text>
</comment>
<name>A0A975G2N2_9CAUL</name>
<keyword evidence="5" id="KW-1003">Cell membrane</keyword>
<evidence type="ECO:0000256" key="4">
    <source>
        <dbReference type="ARBA" id="ARBA00023136"/>
    </source>
</evidence>
<reference evidence="6" key="1">
    <citation type="submission" date="2021-04" db="EMBL/GenBank/DDBJ databases">
        <title>The complete genome sequence of Caulobacter sp. S6.</title>
        <authorList>
            <person name="Tang Y."/>
            <person name="Ouyang W."/>
            <person name="Liu Q."/>
            <person name="Huang B."/>
            <person name="Guo Z."/>
            <person name="Lei P."/>
        </authorList>
    </citation>
    <scope>NUCLEOTIDE SEQUENCE</scope>
    <source>
        <strain evidence="6">S6</strain>
    </source>
</reference>
<evidence type="ECO:0000256" key="2">
    <source>
        <dbReference type="ARBA" id="ARBA00022692"/>
    </source>
</evidence>
<feature type="transmembrane region" description="Helical" evidence="5">
    <location>
        <begin position="216"/>
        <end position="237"/>
    </location>
</feature>
<dbReference type="InterPro" id="IPR002781">
    <property type="entry name" value="TM_pro_TauE-like"/>
</dbReference>
<dbReference type="AlphaFoldDB" id="A0A975G2N2"/>
<dbReference type="PANTHER" id="PTHR43701">
    <property type="entry name" value="MEMBRANE TRANSPORTER PROTEIN MJ0441-RELATED"/>
    <property type="match status" value="1"/>
</dbReference>
<dbReference type="GO" id="GO:0005886">
    <property type="term" value="C:plasma membrane"/>
    <property type="evidence" value="ECO:0007669"/>
    <property type="project" value="UniProtKB-SubCell"/>
</dbReference>
<feature type="transmembrane region" description="Helical" evidence="5">
    <location>
        <begin position="81"/>
        <end position="99"/>
    </location>
</feature>
<sequence>MHLLASINPLYAASGFLVGLLVGLTGVGGGSLMTPLLVLLFGIHPSTAVGTDLLYAAATKTVGTAVHGASGTVDWRVVRRLATGSAPATIITLTILAHAEKQGAGANHLITVVLGVAMIATAIAILFRNFILKHFRERAGEIDPRRTAIFTVILGAILGVLVSLSSVGAGAIGITVLLVLYPDLPVGKLVGSDIAHAVPLTLIAGMGHWMMGSVDFHLLVSLLSGSIPGIVLGSLVSSRVSDRILRPVLASALVLVGSRLVF</sequence>
<keyword evidence="2 5" id="KW-0812">Transmembrane</keyword>
<feature type="transmembrane region" description="Helical" evidence="5">
    <location>
        <begin position="105"/>
        <end position="127"/>
    </location>
</feature>
<dbReference type="PANTHER" id="PTHR43701:SF2">
    <property type="entry name" value="MEMBRANE TRANSPORTER PROTEIN YJNA-RELATED"/>
    <property type="match status" value="1"/>
</dbReference>
<dbReference type="InterPro" id="IPR051598">
    <property type="entry name" value="TSUP/Inactive_protease-like"/>
</dbReference>
<keyword evidence="4 5" id="KW-0472">Membrane</keyword>
<evidence type="ECO:0000313" key="6">
    <source>
        <dbReference type="EMBL" id="QUD89423.1"/>
    </source>
</evidence>
<dbReference type="Pfam" id="PF01925">
    <property type="entry name" value="TauE"/>
    <property type="match status" value="1"/>
</dbReference>
<keyword evidence="3 5" id="KW-1133">Transmembrane helix</keyword>
<organism evidence="6 7">
    <name type="scientific">Phenylobacterium montanum</name>
    <dbReference type="NCBI Taxonomy" id="2823693"/>
    <lineage>
        <taxon>Bacteria</taxon>
        <taxon>Pseudomonadati</taxon>
        <taxon>Pseudomonadota</taxon>
        <taxon>Alphaproteobacteria</taxon>
        <taxon>Caulobacterales</taxon>
        <taxon>Caulobacteraceae</taxon>
        <taxon>Phenylobacterium</taxon>
    </lineage>
</organism>